<name>A0A974AAI1_9BRAD</name>
<accession>A0A974AAI1</accession>
<comment type="caution">
    <text evidence="1">The sequence shown here is derived from an EMBL/GenBank/DDBJ whole genome shotgun (WGS) entry which is preliminary data.</text>
</comment>
<sequence>MDPEIHNPTKFFIRIEFKDKNADDIKREGWIAWERSRINRQDDPVEVLVGGTKDRLLDLIRFERAAQGLDPGNRQLLAQKAEFFSRLPTAPGANLSLTDVVQHPLAAELRLAPEEVLDVIAGAQRLKMAVRGWVAERHLKDTLARTAGITYCQPINKEGAADLHVRFEEGPLLTIECKNVLRETDSKGLPRLDFQRTRASKADPCSRYYSQDDFDVVAACLHAVTESWEFRYILPNYLPQHGKCEGKLASNLRVDHNWQSDPTAVFRAAANARNS</sequence>
<dbReference type="AlphaFoldDB" id="A0A974AAI1"/>
<protein>
    <submittedName>
        <fullName evidence="1">Uncharacterized protein</fullName>
    </submittedName>
</protein>
<proteinExistence type="predicted"/>
<dbReference type="EMBL" id="JABWSX010000001">
    <property type="protein sequence ID" value="NVL04274.1"/>
    <property type="molecule type" value="Genomic_DNA"/>
</dbReference>
<organism evidence="1">
    <name type="scientific">Bradyrhizobium quebecense</name>
    <dbReference type="NCBI Taxonomy" id="2748629"/>
    <lineage>
        <taxon>Bacteria</taxon>
        <taxon>Pseudomonadati</taxon>
        <taxon>Pseudomonadota</taxon>
        <taxon>Alphaproteobacteria</taxon>
        <taxon>Hyphomicrobiales</taxon>
        <taxon>Nitrobacteraceae</taxon>
        <taxon>Bradyrhizobium</taxon>
    </lineage>
</organism>
<evidence type="ECO:0000313" key="1">
    <source>
        <dbReference type="EMBL" id="NVL04274.1"/>
    </source>
</evidence>
<gene>
    <name evidence="1" type="ORF">HU230_00635</name>
</gene>
<reference evidence="1" key="1">
    <citation type="submission" date="2020-06" db="EMBL/GenBank/DDBJ databases">
        <title>Whole Genome Sequence of Bradyrhizobium sp. Strain 66S1MB.</title>
        <authorList>
            <person name="Bromfield E."/>
            <person name="Cloutier S."/>
        </authorList>
    </citation>
    <scope>NUCLEOTIDE SEQUENCE</scope>
    <source>
        <strain evidence="1">66S1MB</strain>
    </source>
</reference>